<sequence>MGPRRRLWSYAGVGTRVAVGRDGVAGELRVAAPLMAGLRAPVTARAPWLTAVLNATAARPGGARPAAVVVGPPRPGPPDAAAFLALRRRGPRTLVTMLGDGVGPAPGGGPPARLLARDDGAAELLAEGVCAFLGSLRGPWRLQLAGLPLGDPTVRALAARLPDGLVANARSSGTADGLDGLGEVRRSRDPRDLERLLPGLLAREPDARRRDFLRAAARLHAAIGQVEVAVLGHGRTPRAGLLTLVDGPDRRPWTGWSDAGGLDAVRGAPVVSLTAPARGWP</sequence>
<reference evidence="2" key="1">
    <citation type="submission" date="2016-10" db="EMBL/GenBank/DDBJ databases">
        <authorList>
            <person name="Varghese N."/>
            <person name="Submissions S."/>
        </authorList>
    </citation>
    <scope>NUCLEOTIDE SEQUENCE [LARGE SCALE GENOMIC DNA]</scope>
    <source>
        <strain evidence="2">DSM 46838</strain>
    </source>
</reference>
<organism evidence="1 2">
    <name type="scientific">Blastococcus tunisiensis</name>
    <dbReference type="NCBI Taxonomy" id="1798228"/>
    <lineage>
        <taxon>Bacteria</taxon>
        <taxon>Bacillati</taxon>
        <taxon>Actinomycetota</taxon>
        <taxon>Actinomycetes</taxon>
        <taxon>Geodermatophilales</taxon>
        <taxon>Geodermatophilaceae</taxon>
        <taxon>Blastococcus</taxon>
    </lineage>
</organism>
<accession>A0A1I1WLS1</accession>
<proteinExistence type="predicted"/>
<evidence type="ECO:0000313" key="2">
    <source>
        <dbReference type="Proteomes" id="UP000198589"/>
    </source>
</evidence>
<name>A0A1I1WLS1_9ACTN</name>
<keyword evidence="2" id="KW-1185">Reference proteome</keyword>
<dbReference type="Proteomes" id="UP000198589">
    <property type="component" value="Unassembled WGS sequence"/>
</dbReference>
<dbReference type="AlphaFoldDB" id="A0A1I1WLS1"/>
<dbReference type="EMBL" id="FOND01000001">
    <property type="protein sequence ID" value="SFD95338.1"/>
    <property type="molecule type" value="Genomic_DNA"/>
</dbReference>
<dbReference type="OrthoDB" id="5185890at2"/>
<gene>
    <name evidence="1" type="ORF">SAMN05216574_101410</name>
</gene>
<evidence type="ECO:0000313" key="1">
    <source>
        <dbReference type="EMBL" id="SFD95338.1"/>
    </source>
</evidence>
<protein>
    <submittedName>
        <fullName evidence="1">Uncharacterized protein</fullName>
    </submittedName>
</protein>